<name>A0A640TTM8_STRNI</name>
<feature type="region of interest" description="Disordered" evidence="1">
    <location>
        <begin position="60"/>
        <end position="81"/>
    </location>
</feature>
<evidence type="ECO:0000313" key="2">
    <source>
        <dbReference type="EMBL" id="GFE26430.1"/>
    </source>
</evidence>
<protein>
    <submittedName>
        <fullName evidence="2">Uncharacterized protein</fullName>
    </submittedName>
</protein>
<gene>
    <name evidence="2" type="ORF">Sliba_68830</name>
</gene>
<dbReference type="AlphaFoldDB" id="A0A640TTM8"/>
<proteinExistence type="predicted"/>
<organism evidence="2 3">
    <name type="scientific">Streptomyces nigrescens</name>
    <dbReference type="NCBI Taxonomy" id="1920"/>
    <lineage>
        <taxon>Bacteria</taxon>
        <taxon>Bacillati</taxon>
        <taxon>Actinomycetota</taxon>
        <taxon>Actinomycetes</taxon>
        <taxon>Kitasatosporales</taxon>
        <taxon>Streptomycetaceae</taxon>
        <taxon>Streptomyces</taxon>
    </lineage>
</organism>
<feature type="region of interest" description="Disordered" evidence="1">
    <location>
        <begin position="1"/>
        <end position="23"/>
    </location>
</feature>
<comment type="caution">
    <text evidence="2">The sequence shown here is derived from an EMBL/GenBank/DDBJ whole genome shotgun (WGS) entry which is preliminary data.</text>
</comment>
<evidence type="ECO:0000313" key="3">
    <source>
        <dbReference type="Proteomes" id="UP000429552"/>
    </source>
</evidence>
<accession>A0A640TTM8</accession>
<dbReference type="Proteomes" id="UP000429552">
    <property type="component" value="Unassembled WGS sequence"/>
</dbReference>
<sequence>MVTRSELAKVMRKPLDRSRSERIPVPLGSAFPQIGVAARAVRSSSSVTGIPRWEPNFRAQCATTPTDPGFTKPDPQTPAHPLKAIQGYLAHEFAAYFAPLQSRPARKSAYGNSFPPVSRFPPRAAGFPAEWGRSHGAAAWRGKCRLYRLAR</sequence>
<dbReference type="EMBL" id="BLIP01000003">
    <property type="protein sequence ID" value="GFE26430.1"/>
    <property type="molecule type" value="Genomic_DNA"/>
</dbReference>
<reference evidence="2 3" key="1">
    <citation type="submission" date="2019-12" db="EMBL/GenBank/DDBJ databases">
        <title>Whole genome shotgun sequence of Streptomyces libani subsp. libani NBRC 13452.</title>
        <authorList>
            <person name="Ichikawa N."/>
            <person name="Kimura A."/>
            <person name="Kitahashi Y."/>
            <person name="Komaki H."/>
            <person name="Tamura T."/>
        </authorList>
    </citation>
    <scope>NUCLEOTIDE SEQUENCE [LARGE SCALE GENOMIC DNA]</scope>
    <source>
        <strain evidence="2 3">NBRC 13452</strain>
    </source>
</reference>
<feature type="compositionally biased region" description="Basic and acidic residues" evidence="1">
    <location>
        <begin position="1"/>
        <end position="22"/>
    </location>
</feature>
<evidence type="ECO:0000256" key="1">
    <source>
        <dbReference type="SAM" id="MobiDB-lite"/>
    </source>
</evidence>